<dbReference type="InterPro" id="IPR036412">
    <property type="entry name" value="HAD-like_sf"/>
</dbReference>
<dbReference type="InterPro" id="IPR023214">
    <property type="entry name" value="HAD_sf"/>
</dbReference>
<dbReference type="SUPFAM" id="SSF56784">
    <property type="entry name" value="HAD-like"/>
    <property type="match status" value="1"/>
</dbReference>
<evidence type="ECO:0000313" key="4">
    <source>
        <dbReference type="Proteomes" id="UP001597073"/>
    </source>
</evidence>
<dbReference type="Proteomes" id="UP001597073">
    <property type="component" value="Unassembled WGS sequence"/>
</dbReference>
<gene>
    <name evidence="3" type="ORF">ACFQZI_11385</name>
</gene>
<comment type="caution">
    <text evidence="3">The sequence shown here is derived from an EMBL/GenBank/DDBJ whole genome shotgun (WGS) entry which is preliminary data.</text>
</comment>
<dbReference type="PROSITE" id="PS51257">
    <property type="entry name" value="PROKAR_LIPOPROTEIN"/>
    <property type="match status" value="1"/>
</dbReference>
<dbReference type="PANTHER" id="PTHR31284">
    <property type="entry name" value="ACID PHOSPHATASE-LIKE PROTEIN"/>
    <property type="match status" value="1"/>
</dbReference>
<feature type="chain" id="PRO_5046832936" evidence="2">
    <location>
        <begin position="19"/>
        <end position="268"/>
    </location>
</feature>
<keyword evidence="3" id="KW-0449">Lipoprotein</keyword>
<dbReference type="SFLD" id="SFLDS00003">
    <property type="entry name" value="Haloacid_Dehalogenase"/>
    <property type="match status" value="1"/>
</dbReference>
<evidence type="ECO:0000256" key="2">
    <source>
        <dbReference type="SAM" id="SignalP"/>
    </source>
</evidence>
<organism evidence="3 4">
    <name type="scientific">Mucilaginibacter lutimaris</name>
    <dbReference type="NCBI Taxonomy" id="931629"/>
    <lineage>
        <taxon>Bacteria</taxon>
        <taxon>Pseudomonadati</taxon>
        <taxon>Bacteroidota</taxon>
        <taxon>Sphingobacteriia</taxon>
        <taxon>Sphingobacteriales</taxon>
        <taxon>Sphingobacteriaceae</taxon>
        <taxon>Mucilaginibacter</taxon>
    </lineage>
</organism>
<feature type="signal peptide" evidence="2">
    <location>
        <begin position="1"/>
        <end position="18"/>
    </location>
</feature>
<dbReference type="PIRSF" id="PIRSF019271">
    <property type="entry name" value="Acid_Ptase_C"/>
    <property type="match status" value="1"/>
</dbReference>
<dbReference type="Gene3D" id="3.40.50.1000">
    <property type="entry name" value="HAD superfamily/HAD-like"/>
    <property type="match status" value="1"/>
</dbReference>
<dbReference type="CDD" id="cd07534">
    <property type="entry name" value="HAD_CAP"/>
    <property type="match status" value="1"/>
</dbReference>
<dbReference type="InterPro" id="IPR005519">
    <property type="entry name" value="Acid_phosphat_B-like"/>
</dbReference>
<dbReference type="RefSeq" id="WP_377142615.1">
    <property type="nucleotide sequence ID" value="NZ_JBHTIA010000007.1"/>
</dbReference>
<dbReference type="PANTHER" id="PTHR31284:SF10">
    <property type="entry name" value="ACID PHOSPHATASE-LIKE PROTEIN"/>
    <property type="match status" value="1"/>
</dbReference>
<reference evidence="4" key="1">
    <citation type="journal article" date="2019" name="Int. J. Syst. Evol. Microbiol.">
        <title>The Global Catalogue of Microorganisms (GCM) 10K type strain sequencing project: providing services to taxonomists for standard genome sequencing and annotation.</title>
        <authorList>
            <consortium name="The Broad Institute Genomics Platform"/>
            <consortium name="The Broad Institute Genome Sequencing Center for Infectious Disease"/>
            <person name="Wu L."/>
            <person name="Ma J."/>
        </authorList>
    </citation>
    <scope>NUCLEOTIDE SEQUENCE [LARGE SCALE GENOMIC DNA]</scope>
    <source>
        <strain evidence="4">CCUG 60742</strain>
    </source>
</reference>
<dbReference type="Pfam" id="PF03767">
    <property type="entry name" value="Acid_phosphat_B"/>
    <property type="match status" value="1"/>
</dbReference>
<accession>A0ABW2ZGY4</accession>
<name>A0ABW2ZGY4_9SPHI</name>
<keyword evidence="1 2" id="KW-0732">Signal</keyword>
<dbReference type="EMBL" id="JBHTIA010000007">
    <property type="protein sequence ID" value="MFD0765456.1"/>
    <property type="molecule type" value="Genomic_DNA"/>
</dbReference>
<evidence type="ECO:0000313" key="3">
    <source>
        <dbReference type="EMBL" id="MFD0765456.1"/>
    </source>
</evidence>
<sequence>MMKKFVGLTWLSVVIIFAACRQSGEHTAPDNNLALLPGGPAWGALYQQRAGEYKALCYQAYNIAKLRLEEYARQKSSLPKAIITDIDETVLDNSPYFVDRAKKGETYSDSSWIEWTAQLKCDTVPGAVRFLKHAQELGVTVFYVTNRFAKERQATLENLRKFGLPNTDDAHLFLMGEGGSSKENRRKAIRKTHNVLLLMGDNLGDFSKDFDVADPAMRTAQAGNNINNFGSRFIIFPNTMYGSWEDRLYQKGERSLNDKNNILKALIK</sequence>
<proteinExistence type="predicted"/>
<protein>
    <submittedName>
        <fullName evidence="3">5'-nucleotidase, lipoprotein e(P4) family</fullName>
    </submittedName>
</protein>
<dbReference type="NCBIfam" id="TIGR01533">
    <property type="entry name" value="lipo_e_P4"/>
    <property type="match status" value="1"/>
</dbReference>
<dbReference type="SFLD" id="SFLDG01125">
    <property type="entry name" value="C1.1:_Acid_Phosphatase_Like"/>
    <property type="match status" value="1"/>
</dbReference>
<keyword evidence="4" id="KW-1185">Reference proteome</keyword>
<dbReference type="InterPro" id="IPR006423">
    <property type="entry name" value="Lipo_e_P4"/>
</dbReference>
<evidence type="ECO:0000256" key="1">
    <source>
        <dbReference type="ARBA" id="ARBA00022729"/>
    </source>
</evidence>